<sequence length="335" mass="34956">VNAQAGTGLDAATRAEIAGSLREMFGKRSAGQDLAPLLADLGWAEVLAEDAGAAVMALFTEHGRALANSRALDDVVLAELPAAVSGGRQRAVIYPHPVDGPLSLRRDQLLRGLVLGPLGDVEDVVIPATVDGGAVAFLLVRTNELTVSQDPIRGFDHDLDWRTVTGSFPAGVDAVPAGTTWDRAMAAGRRALAAEILGVCEAALELVLAHATARVQFGRSIGSFQAVRHRLAEAYVAMAGARSVLDNAYAVAGSDGDPWAAIIAKMRAGHAQAVLMRHAVQVFGAIGLTGESDLHRYVERAAALDTLFGGHQALTEVIGSAVLDGEETDSAFELF</sequence>
<dbReference type="AlphaFoldDB" id="A0A2U3NTT1"/>
<accession>A0A2U3NTT1</accession>
<gene>
    <name evidence="5" type="ORF">MRAB57_2751</name>
</gene>
<dbReference type="PANTHER" id="PTHR43884:SF20">
    <property type="entry name" value="ACYL-COA DEHYDROGENASE FADE28"/>
    <property type="match status" value="1"/>
</dbReference>
<keyword evidence="3" id="KW-0560">Oxidoreductase</keyword>
<dbReference type="InterPro" id="IPR009075">
    <property type="entry name" value="AcylCo_DH/oxidase_C"/>
</dbReference>
<feature type="non-terminal residue" evidence="5">
    <location>
        <position position="1"/>
    </location>
</feature>
<dbReference type="EMBL" id="FUFA01000004">
    <property type="protein sequence ID" value="SPM34930.1"/>
    <property type="molecule type" value="Genomic_DNA"/>
</dbReference>
<dbReference type="SUPFAM" id="SSF47203">
    <property type="entry name" value="Acyl-CoA dehydrogenase C-terminal domain-like"/>
    <property type="match status" value="1"/>
</dbReference>
<evidence type="ECO:0000313" key="5">
    <source>
        <dbReference type="EMBL" id="SPM34930.1"/>
    </source>
</evidence>
<evidence type="ECO:0000259" key="4">
    <source>
        <dbReference type="Pfam" id="PF00441"/>
    </source>
</evidence>
<dbReference type="Gene3D" id="1.20.140.10">
    <property type="entry name" value="Butyryl-CoA Dehydrogenase, subunit A, domain 3"/>
    <property type="match status" value="1"/>
</dbReference>
<protein>
    <submittedName>
        <fullName evidence="5">Acyl-CoA dehydrogenase related to the alkylation response protein AidB</fullName>
    </submittedName>
</protein>
<keyword evidence="2" id="KW-0274">FAD</keyword>
<keyword evidence="6" id="KW-1185">Reference proteome</keyword>
<dbReference type="GO" id="GO:0003995">
    <property type="term" value="F:acyl-CoA dehydrogenase activity"/>
    <property type="evidence" value="ECO:0007669"/>
    <property type="project" value="TreeGrafter"/>
</dbReference>
<name>A0A2U3NTT1_9MYCO</name>
<reference evidence="5 6" key="1">
    <citation type="submission" date="2017-01" db="EMBL/GenBank/DDBJ databases">
        <authorList>
            <consortium name="Urmite Genomes"/>
        </authorList>
    </citation>
    <scope>NUCLEOTIDE SEQUENCE [LARGE SCALE GENOMIC DNA]</scope>
    <source>
        <strain evidence="5 6">AB57</strain>
    </source>
</reference>
<dbReference type="STRING" id="1841860.GCA_900157375_02754"/>
<keyword evidence="1" id="KW-0285">Flavoprotein</keyword>
<proteinExistence type="predicted"/>
<evidence type="ECO:0000256" key="1">
    <source>
        <dbReference type="ARBA" id="ARBA00022630"/>
    </source>
</evidence>
<dbReference type="Pfam" id="PF00441">
    <property type="entry name" value="Acyl-CoA_dh_1"/>
    <property type="match status" value="1"/>
</dbReference>
<feature type="domain" description="Acyl-CoA dehydrogenase/oxidase C-terminal" evidence="4">
    <location>
        <begin position="184"/>
        <end position="322"/>
    </location>
</feature>
<evidence type="ECO:0000313" key="6">
    <source>
        <dbReference type="Proteomes" id="UP000240988"/>
    </source>
</evidence>
<dbReference type="InterPro" id="IPR036250">
    <property type="entry name" value="AcylCo_DH-like_C"/>
</dbReference>
<evidence type="ECO:0000256" key="3">
    <source>
        <dbReference type="ARBA" id="ARBA00023002"/>
    </source>
</evidence>
<dbReference type="PANTHER" id="PTHR43884">
    <property type="entry name" value="ACYL-COA DEHYDROGENASE"/>
    <property type="match status" value="1"/>
</dbReference>
<evidence type="ECO:0000256" key="2">
    <source>
        <dbReference type="ARBA" id="ARBA00022827"/>
    </source>
</evidence>
<organism evidence="5 6">
    <name type="scientific">Mycobacterium rhizamassiliense</name>
    <dbReference type="NCBI Taxonomy" id="1841860"/>
    <lineage>
        <taxon>Bacteria</taxon>
        <taxon>Bacillati</taxon>
        <taxon>Actinomycetota</taxon>
        <taxon>Actinomycetes</taxon>
        <taxon>Mycobacteriales</taxon>
        <taxon>Mycobacteriaceae</taxon>
        <taxon>Mycobacterium</taxon>
    </lineage>
</organism>
<dbReference type="Proteomes" id="UP000240988">
    <property type="component" value="Unassembled WGS sequence"/>
</dbReference>